<sequence length="73" mass="7932">MGDSPMSDVTCTHPEEFRVQREVEVGRETRPATREMALDAGDADLEGIEVDCGPVLGLLEFCSNCGEEINSSE</sequence>
<organism evidence="1">
    <name type="scientific">marine sediment metagenome</name>
    <dbReference type="NCBI Taxonomy" id="412755"/>
    <lineage>
        <taxon>unclassified sequences</taxon>
        <taxon>metagenomes</taxon>
        <taxon>ecological metagenomes</taxon>
    </lineage>
</organism>
<evidence type="ECO:0000313" key="1">
    <source>
        <dbReference type="EMBL" id="KKM92113.1"/>
    </source>
</evidence>
<gene>
    <name evidence="1" type="ORF">LCGC14_1221820</name>
</gene>
<proteinExistence type="predicted"/>
<accession>A0A0F9LF22</accession>
<reference evidence="1" key="1">
    <citation type="journal article" date="2015" name="Nature">
        <title>Complex archaea that bridge the gap between prokaryotes and eukaryotes.</title>
        <authorList>
            <person name="Spang A."/>
            <person name="Saw J.H."/>
            <person name="Jorgensen S.L."/>
            <person name="Zaremba-Niedzwiedzka K."/>
            <person name="Martijn J."/>
            <person name="Lind A.E."/>
            <person name="van Eijk R."/>
            <person name="Schleper C."/>
            <person name="Guy L."/>
            <person name="Ettema T.J."/>
        </authorList>
    </citation>
    <scope>NUCLEOTIDE SEQUENCE</scope>
</reference>
<protein>
    <submittedName>
        <fullName evidence="1">Uncharacterized protein</fullName>
    </submittedName>
</protein>
<dbReference type="EMBL" id="LAZR01006439">
    <property type="protein sequence ID" value="KKM92113.1"/>
    <property type="molecule type" value="Genomic_DNA"/>
</dbReference>
<comment type="caution">
    <text evidence="1">The sequence shown here is derived from an EMBL/GenBank/DDBJ whole genome shotgun (WGS) entry which is preliminary data.</text>
</comment>
<name>A0A0F9LF22_9ZZZZ</name>
<dbReference type="AlphaFoldDB" id="A0A0F9LF22"/>